<dbReference type="InterPro" id="IPR020579">
    <property type="entry name" value="Exonuc_VII_lsu_C"/>
</dbReference>
<evidence type="ECO:0000313" key="9">
    <source>
        <dbReference type="EMBL" id="EHM09911.1"/>
    </source>
</evidence>
<comment type="subunit">
    <text evidence="5">Heterooligomer composed of large and small subunits.</text>
</comment>
<dbReference type="EC" id="3.1.11.6" evidence="5"/>
<evidence type="ECO:0000256" key="1">
    <source>
        <dbReference type="ARBA" id="ARBA00022490"/>
    </source>
</evidence>
<dbReference type="GO" id="GO:0009318">
    <property type="term" value="C:exodeoxyribonuclease VII complex"/>
    <property type="evidence" value="ECO:0007669"/>
    <property type="project" value="UniProtKB-UniRule"/>
</dbReference>
<keyword evidence="4 5" id="KW-0269">Exonuclease</keyword>
<evidence type="ECO:0000259" key="7">
    <source>
        <dbReference type="Pfam" id="PF02601"/>
    </source>
</evidence>
<dbReference type="AlphaFoldDB" id="H0URH2"/>
<evidence type="ECO:0000256" key="3">
    <source>
        <dbReference type="ARBA" id="ARBA00022801"/>
    </source>
</evidence>
<dbReference type="InterPro" id="IPR003753">
    <property type="entry name" value="Exonuc_VII_L"/>
</dbReference>
<dbReference type="CDD" id="cd04489">
    <property type="entry name" value="ExoVII_LU_OBF"/>
    <property type="match status" value="1"/>
</dbReference>
<dbReference type="PANTHER" id="PTHR30008:SF0">
    <property type="entry name" value="EXODEOXYRIBONUCLEASE 7 LARGE SUBUNIT"/>
    <property type="match status" value="1"/>
</dbReference>
<comment type="similarity">
    <text evidence="5 6">Belongs to the XseA family.</text>
</comment>
<keyword evidence="10" id="KW-1185">Reference proteome</keyword>
<reference evidence="9 10" key="1">
    <citation type="submission" date="2011-10" db="EMBL/GenBank/DDBJ databases">
        <title>The Noncontiguous Finished genome of Thermanaerovibrio velox DSM 12556.</title>
        <authorList>
            <consortium name="US DOE Joint Genome Institute (JGI-PGF)"/>
            <person name="Lucas S."/>
            <person name="Copeland A."/>
            <person name="Lapidus A."/>
            <person name="Glavina del Rio T."/>
            <person name="Dalin E."/>
            <person name="Tice H."/>
            <person name="Bruce D."/>
            <person name="Goodwin L."/>
            <person name="Pitluck S."/>
            <person name="Peters L."/>
            <person name="Mikhailova N."/>
            <person name="Teshima H."/>
            <person name="Kyrpides N."/>
            <person name="Mavromatis K."/>
            <person name="Ivanova N."/>
            <person name="Markowitz V."/>
            <person name="Cheng J.-F."/>
            <person name="Hugenholtz P."/>
            <person name="Woyke T."/>
            <person name="Wu D."/>
            <person name="Spring S."/>
            <person name="Brambilla E.-M."/>
            <person name="Klenk H.-P."/>
            <person name="Eisen J.A."/>
        </authorList>
    </citation>
    <scope>NUCLEOTIDE SEQUENCE [LARGE SCALE GENOMIC DNA]</scope>
    <source>
        <strain evidence="9 10">DSM 12556</strain>
    </source>
</reference>
<dbReference type="GO" id="GO:0006308">
    <property type="term" value="P:DNA catabolic process"/>
    <property type="evidence" value="ECO:0007669"/>
    <property type="project" value="UniProtKB-UniRule"/>
</dbReference>
<dbReference type="Pfam" id="PF02601">
    <property type="entry name" value="Exonuc_VII_L"/>
    <property type="match status" value="1"/>
</dbReference>
<dbReference type="RefSeq" id="WP_006583405.1">
    <property type="nucleotide sequence ID" value="NZ_CM001377.1"/>
</dbReference>
<comment type="function">
    <text evidence="5">Bidirectionally degrades single-stranded DNA into large acid-insoluble oligonucleotides, which are then degraded further into small acid-soluble oligonucleotides.</text>
</comment>
<dbReference type="GO" id="GO:0003676">
    <property type="term" value="F:nucleic acid binding"/>
    <property type="evidence" value="ECO:0007669"/>
    <property type="project" value="InterPro"/>
</dbReference>
<keyword evidence="2 5" id="KW-0540">Nuclease</keyword>
<evidence type="ECO:0000256" key="4">
    <source>
        <dbReference type="ARBA" id="ARBA00022839"/>
    </source>
</evidence>
<organism evidence="9 10">
    <name type="scientific">Thermanaerovibrio velox DSM 12556</name>
    <dbReference type="NCBI Taxonomy" id="926567"/>
    <lineage>
        <taxon>Bacteria</taxon>
        <taxon>Thermotogati</taxon>
        <taxon>Synergistota</taxon>
        <taxon>Synergistia</taxon>
        <taxon>Synergistales</taxon>
        <taxon>Synergistaceae</taxon>
        <taxon>Thermanaerovibrio</taxon>
    </lineage>
</organism>
<dbReference type="Pfam" id="PF13742">
    <property type="entry name" value="tRNA_anti_2"/>
    <property type="match status" value="1"/>
</dbReference>
<dbReference type="NCBIfam" id="TIGR00237">
    <property type="entry name" value="xseA"/>
    <property type="match status" value="1"/>
</dbReference>
<dbReference type="PANTHER" id="PTHR30008">
    <property type="entry name" value="EXODEOXYRIBONUCLEASE 7 LARGE SUBUNIT"/>
    <property type="match status" value="1"/>
</dbReference>
<dbReference type="InterPro" id="IPR025824">
    <property type="entry name" value="OB-fold_nuc-bd_dom"/>
</dbReference>
<protein>
    <recommendedName>
        <fullName evidence="5">Exodeoxyribonuclease 7 large subunit</fullName>
        <ecNumber evidence="5">3.1.11.6</ecNumber>
    </recommendedName>
    <alternativeName>
        <fullName evidence="5">Exodeoxyribonuclease VII large subunit</fullName>
        <shortName evidence="5">Exonuclease VII large subunit</shortName>
    </alternativeName>
</protein>
<sequence>MRKSDGDAVFDVDSLTGRIREVLKAGEFQDILVQGQIEGLKRHSSGHVYFTLLGKESRISCAMFRSSASLVLHWPEDGQDVAVQGGLDLYPPRGAYQLIVSRLYPLGQGDRAKQKELLQRKLREEGLFDERLKRPIPPIPSKVAVITSLTGAALQDVIRVSGERFPQCPLLVIPSVVQGLEAPRAIVASLRRVSALEGLSSVMLVRGGGSRDDLDPFDDEDVARAIRACPFPVVTGVGHQVDLTIADMAADLSAPTPSGAAERVFPDRRDLLSRLNGNVRLSRSSVQRRISTTRERLLALKSTMNRSVYHSLDANHKRLSALIGTCRSSLSLKVVRVEGVLKTLDARLNSLSPDWILRRGYVKVEDLKGRKICSARDLEVGQRMVLRFRDGSVLGEVIKPLPPGGDFVDA</sequence>
<dbReference type="Proteomes" id="UP000005730">
    <property type="component" value="Chromosome"/>
</dbReference>
<dbReference type="GO" id="GO:0008855">
    <property type="term" value="F:exodeoxyribonuclease VII activity"/>
    <property type="evidence" value="ECO:0007669"/>
    <property type="project" value="UniProtKB-UniRule"/>
</dbReference>
<keyword evidence="1 5" id="KW-0963">Cytoplasm</keyword>
<feature type="domain" description="OB-fold nucleic acid binding" evidence="8">
    <location>
        <begin position="11"/>
        <end position="102"/>
    </location>
</feature>
<evidence type="ECO:0000313" key="10">
    <source>
        <dbReference type="Proteomes" id="UP000005730"/>
    </source>
</evidence>
<dbReference type="STRING" id="926567.TheveDRAFT_0761"/>
<accession>H0URH2</accession>
<evidence type="ECO:0000256" key="6">
    <source>
        <dbReference type="RuleBase" id="RU004355"/>
    </source>
</evidence>
<comment type="subcellular location">
    <subcellularLocation>
        <location evidence="5 6">Cytoplasm</location>
    </subcellularLocation>
</comment>
<evidence type="ECO:0000256" key="5">
    <source>
        <dbReference type="HAMAP-Rule" id="MF_00378"/>
    </source>
</evidence>
<name>H0URH2_9BACT</name>
<dbReference type="EMBL" id="CM001377">
    <property type="protein sequence ID" value="EHM09911.1"/>
    <property type="molecule type" value="Genomic_DNA"/>
</dbReference>
<dbReference type="GO" id="GO:0005737">
    <property type="term" value="C:cytoplasm"/>
    <property type="evidence" value="ECO:0007669"/>
    <property type="project" value="UniProtKB-SubCell"/>
</dbReference>
<dbReference type="HAMAP" id="MF_00378">
    <property type="entry name" value="Exonuc_7_L"/>
    <property type="match status" value="1"/>
</dbReference>
<evidence type="ECO:0000256" key="2">
    <source>
        <dbReference type="ARBA" id="ARBA00022722"/>
    </source>
</evidence>
<evidence type="ECO:0000259" key="8">
    <source>
        <dbReference type="Pfam" id="PF13742"/>
    </source>
</evidence>
<keyword evidence="3 5" id="KW-0378">Hydrolase</keyword>
<gene>
    <name evidence="5" type="primary">xseA</name>
    <name evidence="9" type="ORF">TheveDRAFT_0761</name>
</gene>
<dbReference type="eggNOG" id="COG1570">
    <property type="taxonomic scope" value="Bacteria"/>
</dbReference>
<proteinExistence type="inferred from homology"/>
<feature type="domain" description="Exonuclease VII large subunit C-terminal" evidence="7">
    <location>
        <begin position="127"/>
        <end position="331"/>
    </location>
</feature>
<comment type="catalytic activity">
    <reaction evidence="5 6">
        <text>Exonucleolytic cleavage in either 5'- to 3'- or 3'- to 5'-direction to yield nucleoside 5'-phosphates.</text>
        <dbReference type="EC" id="3.1.11.6"/>
    </reaction>
</comment>
<dbReference type="OrthoDB" id="9802795at2"/>
<dbReference type="HOGENOM" id="CLU_023625_2_0_0"/>